<feature type="compositionally biased region" description="Basic residues" evidence="1">
    <location>
        <begin position="458"/>
        <end position="478"/>
    </location>
</feature>
<gene>
    <name evidence="3" type="primary">MEPE</name>
</gene>
<reference evidence="3" key="1">
    <citation type="journal article" date="2010" name="Cell. Mol. Life Sci.">
        <title>MEPE evolution in mammals reveals regions and residues of prime functional importance.</title>
        <authorList>
            <person name="Bardet C."/>
            <person name="Delgado S."/>
            <person name="Sire J.Y."/>
        </authorList>
    </citation>
    <scope>NUCLEOTIDE SEQUENCE</scope>
</reference>
<protein>
    <submittedName>
        <fullName evidence="3">Matrix extracellular phosphoglycoprotein</fullName>
    </submittedName>
</protein>
<feature type="region of interest" description="Disordered" evidence="1">
    <location>
        <begin position="384"/>
        <end position="509"/>
    </location>
</feature>
<feature type="region of interest" description="Disordered" evidence="1">
    <location>
        <begin position="46"/>
        <end position="83"/>
    </location>
</feature>
<feature type="region of interest" description="Disordered" evidence="1">
    <location>
        <begin position="147"/>
        <end position="172"/>
    </location>
</feature>
<feature type="compositionally biased region" description="Basic and acidic residues" evidence="1">
    <location>
        <begin position="271"/>
        <end position="283"/>
    </location>
</feature>
<dbReference type="InterPro" id="IPR009837">
    <property type="entry name" value="MEPE"/>
</dbReference>
<evidence type="ECO:0000256" key="2">
    <source>
        <dbReference type="SAM" id="SignalP"/>
    </source>
</evidence>
<feature type="chain" id="PRO_5003081970" evidence="2">
    <location>
        <begin position="17"/>
        <end position="509"/>
    </location>
</feature>
<evidence type="ECO:0000313" key="3">
    <source>
        <dbReference type="EMBL" id="ACS37546.1"/>
    </source>
</evidence>
<dbReference type="GO" id="GO:0031214">
    <property type="term" value="P:biomineral tissue development"/>
    <property type="evidence" value="ECO:0007669"/>
    <property type="project" value="InterPro"/>
</dbReference>
<organism evidence="3">
    <name type="scientific">Monodelphis domestica</name>
    <name type="common">Gray short-tailed opossum</name>
    <dbReference type="NCBI Taxonomy" id="13616"/>
    <lineage>
        <taxon>Eukaryota</taxon>
        <taxon>Metazoa</taxon>
        <taxon>Chordata</taxon>
        <taxon>Craniata</taxon>
        <taxon>Vertebrata</taxon>
        <taxon>Euteleostomi</taxon>
        <taxon>Mammalia</taxon>
        <taxon>Metatheria</taxon>
        <taxon>Didelphimorphia</taxon>
        <taxon>Didelphidae</taxon>
        <taxon>Monodelphis</taxon>
    </lineage>
</organism>
<proteinExistence type="predicted"/>
<feature type="compositionally biased region" description="Basic residues" evidence="1">
    <location>
        <begin position="439"/>
        <end position="450"/>
    </location>
</feature>
<sequence length="509" mass="56697">MQVILLSLCFLSLVRSAPGKSHLQTIKHKEGNKGSVPVYHFNKENKQEISPKGNAIQESEKSQDISAGKKILNKDEGTQTSKTSHHDFEVTIYMGSNGNANTGYGRSVSKEPPNQEVRGIILINKNVQHDRKYVSAKRLWLIEKGEEDNNTENSTHNKPEGAQFSETQGKRDEDITNHQRGIQNQNIPGDHRANSLGQYATEYSKLSPKQIKFPYDFEGSGQEEEDNDFSFSGGGMVDPDRETTSGYTNVPDPDKTNAIKNNSKFLIGKEDNNEIPEKEEHDLNSNGGNSTRDIIGNDVSKTQREEKNIDNKILGGSNYIKGSTNYRKLPGKEGNDFDANTVNAHQGSGGFHHSQQSLEKQRIIGQHANKSSIDIIEGTDYNEISKYGKDKTKAGIGSSKRDQKTKNDKEKSLSEGKGQSLFIPSYSHTYPSKGANDIRKKHYATRRKFSSTKSHQVNGRKRFWGPKNAHSKKKFKSPKRNDSSDSTSSDHSSDSDSDQSMEYFGGSAN</sequence>
<feature type="region of interest" description="Disordered" evidence="1">
    <location>
        <begin position="271"/>
        <end position="295"/>
    </location>
</feature>
<dbReference type="PANTHER" id="PTHR16510">
    <property type="entry name" value="EXTRACELLULAR MATRIX PHOSPHOGLYCOPROTEIN WITH ASARM MOTIF"/>
    <property type="match status" value="1"/>
</dbReference>
<dbReference type="Pfam" id="PF07175">
    <property type="entry name" value="Osteoregulin"/>
    <property type="match status" value="1"/>
</dbReference>
<feature type="compositionally biased region" description="Basic and acidic residues" evidence="1">
    <location>
        <begin position="386"/>
        <end position="414"/>
    </location>
</feature>
<feature type="region of interest" description="Disordered" evidence="1">
    <location>
        <begin position="237"/>
        <end position="259"/>
    </location>
</feature>
<feature type="signal peptide" evidence="2">
    <location>
        <begin position="1"/>
        <end position="16"/>
    </location>
</feature>
<name>D6C6N7_MONDO</name>
<evidence type="ECO:0000256" key="1">
    <source>
        <dbReference type="SAM" id="MobiDB-lite"/>
    </source>
</evidence>
<dbReference type="HOGENOM" id="CLU_039303_0_0_1"/>
<dbReference type="PANTHER" id="PTHR16510:SF4">
    <property type="entry name" value="MATRIX EXTRACELLULAR PHOSPHOGLYCOPROTEIN"/>
    <property type="match status" value="1"/>
</dbReference>
<keyword evidence="2" id="KW-0732">Signal</keyword>
<accession>D6C6N7</accession>
<dbReference type="AlphaFoldDB" id="D6C6N7"/>
<dbReference type="EMBL" id="FJ999696">
    <property type="protein sequence ID" value="ACS37546.1"/>
    <property type="molecule type" value="Genomic_DNA"/>
</dbReference>